<evidence type="ECO:0000259" key="2">
    <source>
        <dbReference type="Pfam" id="PF01757"/>
    </source>
</evidence>
<dbReference type="KEGG" id="salk:FBQ74_05255"/>
<keyword evidence="1" id="KW-0812">Transmembrane</keyword>
<dbReference type="GO" id="GO:0009103">
    <property type="term" value="P:lipopolysaccharide biosynthetic process"/>
    <property type="evidence" value="ECO:0007669"/>
    <property type="project" value="TreeGrafter"/>
</dbReference>
<dbReference type="OrthoDB" id="9767863at2"/>
<dbReference type="GO" id="GO:0016747">
    <property type="term" value="F:acyltransferase activity, transferring groups other than amino-acyl groups"/>
    <property type="evidence" value="ECO:0007669"/>
    <property type="project" value="InterPro"/>
</dbReference>
<gene>
    <name evidence="3" type="ORF">FBQ74_05255</name>
</gene>
<evidence type="ECO:0000313" key="3">
    <source>
        <dbReference type="EMBL" id="QCZ92932.1"/>
    </source>
</evidence>
<dbReference type="EMBL" id="CP039852">
    <property type="protein sequence ID" value="QCZ92932.1"/>
    <property type="molecule type" value="Genomic_DNA"/>
</dbReference>
<feature type="transmembrane region" description="Helical" evidence="1">
    <location>
        <begin position="43"/>
        <end position="61"/>
    </location>
</feature>
<feature type="transmembrane region" description="Helical" evidence="1">
    <location>
        <begin position="223"/>
        <end position="243"/>
    </location>
</feature>
<feature type="transmembrane region" description="Helical" evidence="1">
    <location>
        <begin position="315"/>
        <end position="337"/>
    </location>
</feature>
<name>A0A5B7YB25_9ALTE</name>
<keyword evidence="1" id="KW-0472">Membrane</keyword>
<protein>
    <submittedName>
        <fullName evidence="3">Acyltransferase</fullName>
    </submittedName>
</protein>
<dbReference type="InterPro" id="IPR050879">
    <property type="entry name" value="Acyltransferase_3"/>
</dbReference>
<dbReference type="Proteomes" id="UP000304912">
    <property type="component" value="Chromosome"/>
</dbReference>
<organism evidence="3 4">
    <name type="scientific">Salinimonas iocasae</name>
    <dbReference type="NCBI Taxonomy" id="2572577"/>
    <lineage>
        <taxon>Bacteria</taxon>
        <taxon>Pseudomonadati</taxon>
        <taxon>Pseudomonadota</taxon>
        <taxon>Gammaproteobacteria</taxon>
        <taxon>Alteromonadales</taxon>
        <taxon>Alteromonadaceae</taxon>
        <taxon>Alteromonas/Salinimonas group</taxon>
        <taxon>Salinimonas</taxon>
    </lineage>
</organism>
<evidence type="ECO:0000313" key="4">
    <source>
        <dbReference type="Proteomes" id="UP000304912"/>
    </source>
</evidence>
<feature type="transmembrane region" description="Helical" evidence="1">
    <location>
        <begin position="21"/>
        <end position="37"/>
    </location>
</feature>
<keyword evidence="4" id="KW-1185">Reference proteome</keyword>
<accession>A0A5B7YB25</accession>
<feature type="transmembrane region" description="Helical" evidence="1">
    <location>
        <begin position="249"/>
        <end position="271"/>
    </location>
</feature>
<feature type="domain" description="Acyltransferase 3" evidence="2">
    <location>
        <begin position="17"/>
        <end position="332"/>
    </location>
</feature>
<dbReference type="PANTHER" id="PTHR23028">
    <property type="entry name" value="ACETYLTRANSFERASE"/>
    <property type="match status" value="1"/>
</dbReference>
<keyword evidence="1" id="KW-1133">Transmembrane helix</keyword>
<keyword evidence="3" id="KW-0808">Transferase</keyword>
<feature type="transmembrane region" description="Helical" evidence="1">
    <location>
        <begin position="163"/>
        <end position="181"/>
    </location>
</feature>
<dbReference type="Pfam" id="PF01757">
    <property type="entry name" value="Acyl_transf_3"/>
    <property type="match status" value="1"/>
</dbReference>
<dbReference type="RefSeq" id="WP_139755680.1">
    <property type="nucleotide sequence ID" value="NZ_CP039852.1"/>
</dbReference>
<dbReference type="AlphaFoldDB" id="A0A5B7YB25"/>
<dbReference type="GO" id="GO:0016020">
    <property type="term" value="C:membrane"/>
    <property type="evidence" value="ECO:0007669"/>
    <property type="project" value="TreeGrafter"/>
</dbReference>
<keyword evidence="3" id="KW-0012">Acyltransferase</keyword>
<feature type="transmembrane region" description="Helical" evidence="1">
    <location>
        <begin position="81"/>
        <end position="102"/>
    </location>
</feature>
<dbReference type="PANTHER" id="PTHR23028:SF53">
    <property type="entry name" value="ACYL_TRANSF_3 DOMAIN-CONTAINING PROTEIN"/>
    <property type="match status" value="1"/>
</dbReference>
<dbReference type="InterPro" id="IPR002656">
    <property type="entry name" value="Acyl_transf_3_dom"/>
</dbReference>
<sequence>MSINQKEHYSVSRERLPGLDLVRVLAVYFIILSHAGFTTFRGIGVPFLLALSGFLITNSLLKEIETSKTISSKRFWKNRFLRIAPAYYAFIIAAFVLDTIILGDTWENNLFFFAATHTVNYYNALYGHGSGMVAHLWTLSTMEQFYFIYPLLLIFAFKTNRPVAMLSTVVVLSVCWRVIIYSETIIIENKIPWIYNALDTRFDSLLVGSLAAFVLAKKPYATLNFPAWVWGVLLLLAGLALNLSKSIPAFHYTLGFTVEGALAIAVMLSIMKLSEAKWFSIVNGRLITSLAKISYPMYLYHPIGLGIGFKFIDNYLIGFLVGTLVIVALATLSLNIIEKPFMKMRFKSFSSGAFK</sequence>
<evidence type="ECO:0000256" key="1">
    <source>
        <dbReference type="SAM" id="Phobius"/>
    </source>
</evidence>
<reference evidence="3 4" key="1">
    <citation type="submission" date="2019-04" db="EMBL/GenBank/DDBJ databases">
        <title>Salinimonas iocasae sp. nov., a halophilic bacterium isolated from the outer tube casing of tubeworms in Okinawa Trough.</title>
        <authorList>
            <person name="Zhang H."/>
            <person name="Wang H."/>
            <person name="Li C."/>
        </authorList>
    </citation>
    <scope>NUCLEOTIDE SEQUENCE [LARGE SCALE GENOMIC DNA]</scope>
    <source>
        <strain evidence="3 4">KX18D6</strain>
    </source>
</reference>
<proteinExistence type="predicted"/>
<feature type="transmembrane region" description="Helical" evidence="1">
    <location>
        <begin position="134"/>
        <end position="156"/>
    </location>
</feature>